<keyword evidence="3" id="KW-1185">Reference proteome</keyword>
<name>A0A1W1WBJ3_SULTA</name>
<evidence type="ECO:0000259" key="1">
    <source>
        <dbReference type="PROSITE" id="PS50846"/>
    </source>
</evidence>
<reference evidence="3" key="1">
    <citation type="submission" date="2017-04" db="EMBL/GenBank/DDBJ databases">
        <authorList>
            <person name="Varghese N."/>
            <person name="Submissions S."/>
        </authorList>
    </citation>
    <scope>NUCLEOTIDE SEQUENCE [LARGE SCALE GENOMIC DNA]</scope>
    <source>
        <strain evidence="3">DSM 9293</strain>
    </source>
</reference>
<proteinExistence type="predicted"/>
<dbReference type="STRING" id="28034.BFX07_04305"/>
<dbReference type="AlphaFoldDB" id="A0A1W1WBJ3"/>
<evidence type="ECO:0000313" key="3">
    <source>
        <dbReference type="Proteomes" id="UP000192660"/>
    </source>
</evidence>
<dbReference type="Gene3D" id="3.30.70.100">
    <property type="match status" value="1"/>
</dbReference>
<dbReference type="GO" id="GO:0046872">
    <property type="term" value="F:metal ion binding"/>
    <property type="evidence" value="ECO:0007669"/>
    <property type="project" value="InterPro"/>
</dbReference>
<dbReference type="EMBL" id="FWWY01000001">
    <property type="protein sequence ID" value="SMC03664.1"/>
    <property type="molecule type" value="Genomic_DNA"/>
</dbReference>
<gene>
    <name evidence="2" type="ORF">SAMN00768000_1200</name>
</gene>
<dbReference type="SUPFAM" id="SSF55008">
    <property type="entry name" value="HMA, heavy metal-associated domain"/>
    <property type="match status" value="1"/>
</dbReference>
<protein>
    <submittedName>
        <fullName evidence="2">Heavy-metal-associated domain-containing protein</fullName>
    </submittedName>
</protein>
<dbReference type="InterPro" id="IPR006121">
    <property type="entry name" value="HMA_dom"/>
</dbReference>
<dbReference type="OrthoDB" id="9800141at2"/>
<dbReference type="Pfam" id="PF00403">
    <property type="entry name" value="HMA"/>
    <property type="match status" value="1"/>
</dbReference>
<dbReference type="RefSeq" id="WP_084660991.1">
    <property type="nucleotide sequence ID" value="NZ_FWWY01000001.1"/>
</dbReference>
<organism evidence="2 3">
    <name type="scientific">Sulfobacillus thermosulfidooxidans (strain DSM 9293 / VKM B-1269 / AT-1)</name>
    <dbReference type="NCBI Taxonomy" id="929705"/>
    <lineage>
        <taxon>Bacteria</taxon>
        <taxon>Bacillati</taxon>
        <taxon>Bacillota</taxon>
        <taxon>Clostridia</taxon>
        <taxon>Eubacteriales</taxon>
        <taxon>Clostridiales Family XVII. Incertae Sedis</taxon>
        <taxon>Sulfobacillus</taxon>
    </lineage>
</organism>
<dbReference type="InterPro" id="IPR036163">
    <property type="entry name" value="HMA_dom_sf"/>
</dbReference>
<dbReference type="CDD" id="cd00371">
    <property type="entry name" value="HMA"/>
    <property type="match status" value="1"/>
</dbReference>
<sequence length="77" mass="8524">MVKVQTFTVVGDEKLHCASCEARVGKALRRIPGVHSVIADHQTQKIEVTFSLNETAEEVIQDRLEALGYQVKVEVSS</sequence>
<dbReference type="PROSITE" id="PS50846">
    <property type="entry name" value="HMA_2"/>
    <property type="match status" value="1"/>
</dbReference>
<feature type="domain" description="HMA" evidence="1">
    <location>
        <begin position="6"/>
        <end position="72"/>
    </location>
</feature>
<accession>A0A1W1WBJ3</accession>
<evidence type="ECO:0000313" key="2">
    <source>
        <dbReference type="EMBL" id="SMC03664.1"/>
    </source>
</evidence>
<dbReference type="Proteomes" id="UP000192660">
    <property type="component" value="Unassembled WGS sequence"/>
</dbReference>